<dbReference type="Gene3D" id="1.25.40.20">
    <property type="entry name" value="Ankyrin repeat-containing domain"/>
    <property type="match status" value="3"/>
</dbReference>
<dbReference type="Pfam" id="PF12796">
    <property type="entry name" value="Ank_2"/>
    <property type="match status" value="1"/>
</dbReference>
<organism evidence="4 5">
    <name type="scientific">Antrihabitans cavernicola</name>
    <dbReference type="NCBI Taxonomy" id="2495913"/>
    <lineage>
        <taxon>Bacteria</taxon>
        <taxon>Bacillati</taxon>
        <taxon>Actinomycetota</taxon>
        <taxon>Actinomycetes</taxon>
        <taxon>Mycobacteriales</taxon>
        <taxon>Nocardiaceae</taxon>
        <taxon>Antrihabitans</taxon>
    </lineage>
</organism>
<dbReference type="PANTHER" id="PTHR24198">
    <property type="entry name" value="ANKYRIN REPEAT AND PROTEIN KINASE DOMAIN-CONTAINING PROTEIN"/>
    <property type="match status" value="1"/>
</dbReference>
<protein>
    <submittedName>
        <fullName evidence="4">Ankyrin repeat domain-containing protein</fullName>
    </submittedName>
</protein>
<dbReference type="Proteomes" id="UP000322244">
    <property type="component" value="Unassembled WGS sequence"/>
</dbReference>
<gene>
    <name evidence="4" type="ORF">FOY51_14165</name>
</gene>
<keyword evidence="1" id="KW-0677">Repeat</keyword>
<accession>A0A5A7S9I5</accession>
<evidence type="ECO:0000256" key="1">
    <source>
        <dbReference type="ARBA" id="ARBA00022737"/>
    </source>
</evidence>
<name>A0A5A7S9I5_9NOCA</name>
<comment type="caution">
    <text evidence="4">The sequence shown here is derived from an EMBL/GenBank/DDBJ whole genome shotgun (WGS) entry which is preliminary data.</text>
</comment>
<dbReference type="OrthoDB" id="928522at2"/>
<dbReference type="SUPFAM" id="SSF48403">
    <property type="entry name" value="Ankyrin repeat"/>
    <property type="match status" value="1"/>
</dbReference>
<dbReference type="EMBL" id="VLNY01000006">
    <property type="protein sequence ID" value="KAA0022144.1"/>
    <property type="molecule type" value="Genomic_DNA"/>
</dbReference>
<dbReference type="RefSeq" id="WP_149430905.1">
    <property type="nucleotide sequence ID" value="NZ_VLNY01000006.1"/>
</dbReference>
<evidence type="ECO:0000256" key="3">
    <source>
        <dbReference type="PROSITE-ProRule" id="PRU00023"/>
    </source>
</evidence>
<keyword evidence="5" id="KW-1185">Reference proteome</keyword>
<feature type="repeat" description="ANK" evidence="3">
    <location>
        <begin position="336"/>
        <end position="368"/>
    </location>
</feature>
<dbReference type="SMART" id="SM00248">
    <property type="entry name" value="ANK"/>
    <property type="match status" value="5"/>
</dbReference>
<sequence>MPEPDADQLLRLACLNYTDDRPEFRAQANAMIVDRPELAKSSIHTIAAVGDVTAAHDLLARDPSQANAIGGPNGWPPLLYLVYSRIGGGSGRSAVEVARLLLAAGADPEAGFLWEDLPSPFTALTGAFGGGEQGQPPHHQAQELARLILQAGADPNDNQALYNRMFEPADDHLELLFEFGLGTDIEGAWRKKLGDAYPSPTAMVQEQLRWAAAHNMPDRVRLLLEHGVDPDGLGYHPVYRNRTAHQLATAAGNREIAQLLADGGATVTPLDDPDRLIEACLAGDGDAVDELQSFAPQALRRAPDLMVRAAYSGRLEAVRLAVQLGADIDATTSRPHKETALHAAAQDGHAEIAQFLVDSGADTTIRDRSFDGTPLGWAQHCGHADVEAVLQVASS</sequence>
<evidence type="ECO:0000313" key="4">
    <source>
        <dbReference type="EMBL" id="KAA0022144.1"/>
    </source>
</evidence>
<evidence type="ECO:0000256" key="2">
    <source>
        <dbReference type="ARBA" id="ARBA00023043"/>
    </source>
</evidence>
<reference evidence="4 5" key="1">
    <citation type="submission" date="2019-07" db="EMBL/GenBank/DDBJ databases">
        <title>Rhodococcus cavernicolus sp. nov., isolated from a cave.</title>
        <authorList>
            <person name="Lee S.D."/>
        </authorList>
    </citation>
    <scope>NUCLEOTIDE SEQUENCE [LARGE SCALE GENOMIC DNA]</scope>
    <source>
        <strain evidence="4 5">C1-24</strain>
    </source>
</reference>
<dbReference type="AlphaFoldDB" id="A0A5A7S9I5"/>
<dbReference type="PROSITE" id="PS50297">
    <property type="entry name" value="ANK_REP_REGION"/>
    <property type="match status" value="1"/>
</dbReference>
<dbReference type="PANTHER" id="PTHR24198:SF165">
    <property type="entry name" value="ANKYRIN REPEAT-CONTAINING PROTEIN-RELATED"/>
    <property type="match status" value="1"/>
</dbReference>
<keyword evidence="2 3" id="KW-0040">ANK repeat</keyword>
<dbReference type="InterPro" id="IPR036770">
    <property type="entry name" value="Ankyrin_rpt-contain_sf"/>
</dbReference>
<dbReference type="InterPro" id="IPR002110">
    <property type="entry name" value="Ankyrin_rpt"/>
</dbReference>
<proteinExistence type="predicted"/>
<dbReference type="PROSITE" id="PS50088">
    <property type="entry name" value="ANK_REPEAT"/>
    <property type="match status" value="1"/>
</dbReference>
<evidence type="ECO:0000313" key="5">
    <source>
        <dbReference type="Proteomes" id="UP000322244"/>
    </source>
</evidence>